<proteinExistence type="predicted"/>
<dbReference type="AlphaFoldDB" id="A0A8H6HXB1"/>
<feature type="non-terminal residue" evidence="1">
    <location>
        <position position="73"/>
    </location>
</feature>
<name>A0A8H6HXB1_9AGAR</name>
<comment type="caution">
    <text evidence="1">The sequence shown here is derived from an EMBL/GenBank/DDBJ whole genome shotgun (WGS) entry which is preliminary data.</text>
</comment>
<gene>
    <name evidence="1" type="ORF">DFP72DRAFT_755635</name>
</gene>
<feature type="non-terminal residue" evidence="1">
    <location>
        <position position="1"/>
    </location>
</feature>
<sequence length="73" mass="8660">RTKRWEEEVLLLQEEMRRVVVYLFWKADWWGGKGRQANKHASPDVRLGLSAYASKQASYCWQLAYSSLKVWTP</sequence>
<organism evidence="1 2">
    <name type="scientific">Ephemerocybe angulata</name>
    <dbReference type="NCBI Taxonomy" id="980116"/>
    <lineage>
        <taxon>Eukaryota</taxon>
        <taxon>Fungi</taxon>
        <taxon>Dikarya</taxon>
        <taxon>Basidiomycota</taxon>
        <taxon>Agaricomycotina</taxon>
        <taxon>Agaricomycetes</taxon>
        <taxon>Agaricomycetidae</taxon>
        <taxon>Agaricales</taxon>
        <taxon>Agaricineae</taxon>
        <taxon>Psathyrellaceae</taxon>
        <taxon>Ephemerocybe</taxon>
    </lineage>
</organism>
<dbReference type="EMBL" id="JACGCI010000032">
    <property type="protein sequence ID" value="KAF6754950.1"/>
    <property type="molecule type" value="Genomic_DNA"/>
</dbReference>
<dbReference type="OrthoDB" id="3232711at2759"/>
<dbReference type="Proteomes" id="UP000521943">
    <property type="component" value="Unassembled WGS sequence"/>
</dbReference>
<evidence type="ECO:0000313" key="1">
    <source>
        <dbReference type="EMBL" id="KAF6754950.1"/>
    </source>
</evidence>
<protein>
    <submittedName>
        <fullName evidence="1">Uncharacterized protein</fullName>
    </submittedName>
</protein>
<reference evidence="1 2" key="1">
    <citation type="submission" date="2020-07" db="EMBL/GenBank/DDBJ databases">
        <title>Comparative genomics of pyrophilous fungi reveals a link between fire events and developmental genes.</title>
        <authorList>
            <consortium name="DOE Joint Genome Institute"/>
            <person name="Steindorff A.S."/>
            <person name="Carver A."/>
            <person name="Calhoun S."/>
            <person name="Stillman K."/>
            <person name="Liu H."/>
            <person name="Lipzen A."/>
            <person name="Pangilinan J."/>
            <person name="Labutti K."/>
            <person name="Bruns T.D."/>
            <person name="Grigoriev I.V."/>
        </authorList>
    </citation>
    <scope>NUCLEOTIDE SEQUENCE [LARGE SCALE GENOMIC DNA]</scope>
    <source>
        <strain evidence="1 2">CBS 144469</strain>
    </source>
</reference>
<accession>A0A8H6HXB1</accession>
<evidence type="ECO:0000313" key="2">
    <source>
        <dbReference type="Proteomes" id="UP000521943"/>
    </source>
</evidence>
<keyword evidence="2" id="KW-1185">Reference proteome</keyword>